<feature type="domain" description="Calcineurin-like phosphoesterase" evidence="1">
    <location>
        <begin position="1"/>
        <end position="109"/>
    </location>
</feature>
<sequence length="257" mass="28693">MRRFVIGDIHGCSKALRTLIECIAPQPEDEIVFLGDYVDRGPDSRGVIDQVIELQDRCRVVPLRGNHEIMLMGVAFGGLNSDMWLSTGGKATVTSYGGSLDKIPSDHERFLRSLRPYYETAEQIFVHAGYVAHLPMDQQSDEIRYWTHLGAVTPPPHFTGKRVYVGHTPQPAGCIRDLGYLVFVDTYCFGTGYLTAMDVTTDEVIQVDRKGHRRRVPAEALWHLMSSGFRAVRSRLTKGRNASDCAAPPNEATDEPD</sequence>
<dbReference type="AlphaFoldDB" id="A0A5M6DDH2"/>
<dbReference type="PANTHER" id="PTHR42850">
    <property type="entry name" value="METALLOPHOSPHOESTERASE"/>
    <property type="match status" value="1"/>
</dbReference>
<dbReference type="InterPro" id="IPR004843">
    <property type="entry name" value="Calcineurin-like_PHP"/>
</dbReference>
<dbReference type="GO" id="GO:0005737">
    <property type="term" value="C:cytoplasm"/>
    <property type="evidence" value="ECO:0007669"/>
    <property type="project" value="TreeGrafter"/>
</dbReference>
<dbReference type="CDD" id="cd00144">
    <property type="entry name" value="MPP_PPP_family"/>
    <property type="match status" value="1"/>
</dbReference>
<keyword evidence="3" id="KW-1185">Reference proteome</keyword>
<dbReference type="GO" id="GO:0008803">
    <property type="term" value="F:bis(5'-nucleosyl)-tetraphosphatase (symmetrical) activity"/>
    <property type="evidence" value="ECO:0007669"/>
    <property type="project" value="TreeGrafter"/>
</dbReference>
<organism evidence="2 3">
    <name type="scientific">Roseiconus nitratireducens</name>
    <dbReference type="NCBI Taxonomy" id="2605748"/>
    <lineage>
        <taxon>Bacteria</taxon>
        <taxon>Pseudomonadati</taxon>
        <taxon>Planctomycetota</taxon>
        <taxon>Planctomycetia</taxon>
        <taxon>Pirellulales</taxon>
        <taxon>Pirellulaceae</taxon>
        <taxon>Roseiconus</taxon>
    </lineage>
</organism>
<dbReference type="Proteomes" id="UP000324479">
    <property type="component" value="Unassembled WGS sequence"/>
</dbReference>
<dbReference type="GO" id="GO:0110154">
    <property type="term" value="P:RNA decapping"/>
    <property type="evidence" value="ECO:0007669"/>
    <property type="project" value="TreeGrafter"/>
</dbReference>
<dbReference type="Pfam" id="PF00149">
    <property type="entry name" value="Metallophos"/>
    <property type="match status" value="1"/>
</dbReference>
<gene>
    <name evidence="2" type="ORF">FYK55_05605</name>
</gene>
<dbReference type="SUPFAM" id="SSF56300">
    <property type="entry name" value="Metallo-dependent phosphatases"/>
    <property type="match status" value="1"/>
</dbReference>
<comment type="caution">
    <text evidence="2">The sequence shown here is derived from an EMBL/GenBank/DDBJ whole genome shotgun (WGS) entry which is preliminary data.</text>
</comment>
<name>A0A5M6DDH2_9BACT</name>
<dbReference type="EMBL" id="VWOX01000003">
    <property type="protein sequence ID" value="KAA5545568.1"/>
    <property type="molecule type" value="Genomic_DNA"/>
</dbReference>
<dbReference type="GO" id="GO:0016791">
    <property type="term" value="F:phosphatase activity"/>
    <property type="evidence" value="ECO:0007669"/>
    <property type="project" value="TreeGrafter"/>
</dbReference>
<dbReference type="InterPro" id="IPR029052">
    <property type="entry name" value="Metallo-depent_PP-like"/>
</dbReference>
<evidence type="ECO:0000313" key="2">
    <source>
        <dbReference type="EMBL" id="KAA5545568.1"/>
    </source>
</evidence>
<evidence type="ECO:0000313" key="3">
    <source>
        <dbReference type="Proteomes" id="UP000324479"/>
    </source>
</evidence>
<reference evidence="2 3" key="1">
    <citation type="submission" date="2019-08" db="EMBL/GenBank/DDBJ databases">
        <authorList>
            <person name="Dhanesh K."/>
            <person name="Kumar G."/>
            <person name="Sasikala C."/>
            <person name="Venkata Ramana C."/>
        </authorList>
    </citation>
    <scope>NUCLEOTIDE SEQUENCE [LARGE SCALE GENOMIC DNA]</scope>
    <source>
        <strain evidence="2 3">JC645</strain>
    </source>
</reference>
<dbReference type="Gene3D" id="3.60.21.10">
    <property type="match status" value="1"/>
</dbReference>
<evidence type="ECO:0000259" key="1">
    <source>
        <dbReference type="Pfam" id="PF00149"/>
    </source>
</evidence>
<dbReference type="InterPro" id="IPR050126">
    <property type="entry name" value="Ap4A_hydrolase"/>
</dbReference>
<protein>
    <submittedName>
        <fullName evidence="2">Serine/threonine protein phosphatase</fullName>
    </submittedName>
</protein>
<proteinExistence type="predicted"/>
<accession>A0A5M6DDH2</accession>
<dbReference type="PANTHER" id="PTHR42850:SF4">
    <property type="entry name" value="ZINC-DEPENDENT ENDOPOLYPHOSPHATASE"/>
    <property type="match status" value="1"/>
</dbReference>